<dbReference type="InterPro" id="IPR036047">
    <property type="entry name" value="F-box-like_dom_sf"/>
</dbReference>
<dbReference type="SUPFAM" id="SSF81383">
    <property type="entry name" value="F-box domain"/>
    <property type="match status" value="1"/>
</dbReference>
<dbReference type="AlphaFoldDB" id="A0AAD4H964"/>
<keyword evidence="2" id="KW-1185">Reference proteome</keyword>
<dbReference type="Proteomes" id="UP001194580">
    <property type="component" value="Unassembled WGS sequence"/>
</dbReference>
<sequence length="517" mass="58556">MTGILDLPEEIRPLIGQFLNTRAIAACLLVNHSFHKSFEPALWQKIVVGSRYSPVVLKNHLTLADIADIAFLRTKALNVHDYVIHDNPKSEFYKLSFPNLRRLQLTDNSKEVADRESRNLSLSGYYVYQELHQTQLVQLNPTVSTLVITSLPATPSAEFWTAIHSKWLNPRVLHATGPVASTEEASNAFWKACTRFAHLSLISINVAPTPLLSTLAFPHIRYLKIKTASKIATRWFQPKDQLILMMACQQLRHLTLAGPSSFQPLAAFQRAIELNHWPDLNSLELDRVYINLGENLLELLRALPALTALHLEYCQLTDNGFQQLKERQFGSLRTLKILAGCGFTSKMALEVLTSCVNLEVFQSTHIYTQDLDPDTPWVCKRLRSLTICVLHRESTSNRTTLEYQMYAQLAQLTNLVRLDLSQRPMGYTLYDPEFHLMSALNTLDIRLKAGLGQLSTLSKLKFFSCANSFQLSGEIEVMWMLEHWKDLKTVIGRLGGETPAARNAMSDRGVRYQYGGS</sequence>
<evidence type="ECO:0000313" key="2">
    <source>
        <dbReference type="Proteomes" id="UP001194580"/>
    </source>
</evidence>
<dbReference type="EMBL" id="JAAAIL010000195">
    <property type="protein sequence ID" value="KAG0278446.1"/>
    <property type="molecule type" value="Genomic_DNA"/>
</dbReference>
<accession>A0AAD4H964</accession>
<evidence type="ECO:0000313" key="1">
    <source>
        <dbReference type="EMBL" id="KAG0278446.1"/>
    </source>
</evidence>
<gene>
    <name evidence="1" type="ORF">BGZ95_003978</name>
</gene>
<evidence type="ECO:0008006" key="3">
    <source>
        <dbReference type="Google" id="ProtNLM"/>
    </source>
</evidence>
<dbReference type="Gene3D" id="3.80.10.10">
    <property type="entry name" value="Ribonuclease Inhibitor"/>
    <property type="match status" value="1"/>
</dbReference>
<dbReference type="SUPFAM" id="SSF52047">
    <property type="entry name" value="RNI-like"/>
    <property type="match status" value="1"/>
</dbReference>
<proteinExistence type="predicted"/>
<organism evidence="1 2">
    <name type="scientific">Linnemannia exigua</name>
    <dbReference type="NCBI Taxonomy" id="604196"/>
    <lineage>
        <taxon>Eukaryota</taxon>
        <taxon>Fungi</taxon>
        <taxon>Fungi incertae sedis</taxon>
        <taxon>Mucoromycota</taxon>
        <taxon>Mortierellomycotina</taxon>
        <taxon>Mortierellomycetes</taxon>
        <taxon>Mortierellales</taxon>
        <taxon>Mortierellaceae</taxon>
        <taxon>Linnemannia</taxon>
    </lineage>
</organism>
<reference evidence="1" key="1">
    <citation type="journal article" date="2020" name="Fungal Divers.">
        <title>Resolving the Mortierellaceae phylogeny through synthesis of multi-gene phylogenetics and phylogenomics.</title>
        <authorList>
            <person name="Vandepol N."/>
            <person name="Liber J."/>
            <person name="Desiro A."/>
            <person name="Na H."/>
            <person name="Kennedy M."/>
            <person name="Barry K."/>
            <person name="Grigoriev I.V."/>
            <person name="Miller A.N."/>
            <person name="O'Donnell K."/>
            <person name="Stajich J.E."/>
            <person name="Bonito G."/>
        </authorList>
    </citation>
    <scope>NUCLEOTIDE SEQUENCE</scope>
    <source>
        <strain evidence="1">NRRL 28262</strain>
    </source>
</reference>
<protein>
    <recommendedName>
        <fullName evidence="3">F-box domain-containing protein</fullName>
    </recommendedName>
</protein>
<comment type="caution">
    <text evidence="1">The sequence shown here is derived from an EMBL/GenBank/DDBJ whole genome shotgun (WGS) entry which is preliminary data.</text>
</comment>
<name>A0AAD4H964_9FUNG</name>
<dbReference type="InterPro" id="IPR032675">
    <property type="entry name" value="LRR_dom_sf"/>
</dbReference>